<dbReference type="Proteomes" id="UP000005710">
    <property type="component" value="Unassembled WGS sequence"/>
</dbReference>
<accession>K6QDV5</accession>
<keyword evidence="3" id="KW-1185">Reference proteome</keyword>
<dbReference type="AlphaFoldDB" id="K6QDV5"/>
<dbReference type="HOGENOM" id="CLU_2669911_0_0_9"/>
<dbReference type="EMBL" id="AENY02000002">
    <property type="protein sequence ID" value="EKP94921.1"/>
    <property type="molecule type" value="Genomic_DNA"/>
</dbReference>
<name>K6QDV5_9FIRM</name>
<sequence length="75" mass="7824">MLAAVLVGNALGNLAARHGLSGWLPWLSQGLGPSLEPTTLVVPYLGAVTLGLRLDITAGGLLGILAALLWLQRRR</sequence>
<evidence type="ECO:0000313" key="2">
    <source>
        <dbReference type="EMBL" id="EKP94921.1"/>
    </source>
</evidence>
<evidence type="ECO:0000256" key="1">
    <source>
        <dbReference type="SAM" id="Phobius"/>
    </source>
</evidence>
<feature type="transmembrane region" description="Helical" evidence="1">
    <location>
        <begin position="41"/>
        <end position="71"/>
    </location>
</feature>
<dbReference type="STRING" id="867903.ThesuDRAFT_00643"/>
<reference evidence="2" key="2">
    <citation type="submission" date="2012-10" db="EMBL/GenBank/DDBJ databases">
        <title>Improved high-quality draft of Thermaerobacter subterraneus C21, DSM 13965.</title>
        <authorList>
            <consortium name="DOE Joint Genome Institute"/>
            <person name="Eisen J."/>
            <person name="Huntemann M."/>
            <person name="Wei C.-L."/>
            <person name="Han J."/>
            <person name="Detter J.C."/>
            <person name="Han C."/>
            <person name="Tapia R."/>
            <person name="Chen A."/>
            <person name="Kyrpides N."/>
            <person name="Mavromatis K."/>
            <person name="Markowitz V."/>
            <person name="Szeto E."/>
            <person name="Ivanova N."/>
            <person name="Mikhailova N."/>
            <person name="Ovchinnikova G."/>
            <person name="Pagani I."/>
            <person name="Pati A."/>
            <person name="Goodwin L."/>
            <person name="Nordberg H.P."/>
            <person name="Cantor M.N."/>
            <person name="Hua S.X."/>
            <person name="Woyke T."/>
            <person name="Eisen J."/>
            <person name="Klenk H.-P."/>
        </authorList>
    </citation>
    <scope>NUCLEOTIDE SEQUENCE [LARGE SCALE GENOMIC DNA]</scope>
    <source>
        <strain evidence="2">DSM 13965</strain>
    </source>
</reference>
<evidence type="ECO:0000313" key="3">
    <source>
        <dbReference type="Proteomes" id="UP000005710"/>
    </source>
</evidence>
<comment type="caution">
    <text evidence="2">The sequence shown here is derived from an EMBL/GenBank/DDBJ whole genome shotgun (WGS) entry which is preliminary data.</text>
</comment>
<proteinExistence type="predicted"/>
<keyword evidence="1" id="KW-1133">Transmembrane helix</keyword>
<gene>
    <name evidence="2" type="ORF">ThesuDRAFT_00643</name>
</gene>
<evidence type="ECO:0008006" key="4">
    <source>
        <dbReference type="Google" id="ProtNLM"/>
    </source>
</evidence>
<organism evidence="2 3">
    <name type="scientific">Thermaerobacter subterraneus DSM 13965</name>
    <dbReference type="NCBI Taxonomy" id="867903"/>
    <lineage>
        <taxon>Bacteria</taxon>
        <taxon>Bacillati</taxon>
        <taxon>Bacillota</taxon>
        <taxon>Clostridia</taxon>
        <taxon>Eubacteriales</taxon>
        <taxon>Clostridiales Family XVII. Incertae Sedis</taxon>
        <taxon>Thermaerobacter</taxon>
    </lineage>
</organism>
<keyword evidence="1" id="KW-0472">Membrane</keyword>
<protein>
    <recommendedName>
        <fullName evidence="4">DUF4321 domain-containing protein</fullName>
    </recommendedName>
</protein>
<reference evidence="2" key="1">
    <citation type="submission" date="2010-10" db="EMBL/GenBank/DDBJ databases">
        <authorList>
            <consortium name="US DOE Joint Genome Institute (JGI-PGF)"/>
            <person name="Lucas S."/>
            <person name="Copeland A."/>
            <person name="Lapidus A."/>
            <person name="Bruce D."/>
            <person name="Goodwin L."/>
            <person name="Pitluck S."/>
            <person name="Kyrpides N."/>
            <person name="Mavromatis K."/>
            <person name="Detter J.C."/>
            <person name="Han C."/>
            <person name="Land M."/>
            <person name="Hauser L."/>
            <person name="Markowitz V."/>
            <person name="Cheng J.-F."/>
            <person name="Hugenholtz P."/>
            <person name="Woyke T."/>
            <person name="Wu D."/>
            <person name="Pukall R."/>
            <person name="Wahrenburg C."/>
            <person name="Brambilla E."/>
            <person name="Klenk H.-P."/>
            <person name="Eisen J.A."/>
        </authorList>
    </citation>
    <scope>NUCLEOTIDE SEQUENCE [LARGE SCALE GENOMIC DNA]</scope>
    <source>
        <strain evidence="2">DSM 13965</strain>
    </source>
</reference>
<keyword evidence="1" id="KW-0812">Transmembrane</keyword>